<proteinExistence type="inferred from homology"/>
<dbReference type="PANTHER" id="PTHR30040">
    <property type="entry name" value="THIAMINE BIOSYNTHESIS LIPOPROTEIN APBE"/>
    <property type="match status" value="1"/>
</dbReference>
<evidence type="ECO:0000256" key="6">
    <source>
        <dbReference type="ARBA" id="ARBA00022723"/>
    </source>
</evidence>
<evidence type="ECO:0000256" key="4">
    <source>
        <dbReference type="ARBA" id="ARBA00022630"/>
    </source>
</evidence>
<keyword evidence="8 11" id="KW-0460">Magnesium</keyword>
<accession>A0ABT0VFW8</accession>
<evidence type="ECO:0000256" key="9">
    <source>
        <dbReference type="ARBA" id="ARBA00031306"/>
    </source>
</evidence>
<dbReference type="RefSeq" id="WP_205143300.1">
    <property type="nucleotide sequence ID" value="NZ_JAFBDN010000004.1"/>
</dbReference>
<protein>
    <recommendedName>
        <fullName evidence="3 11">FAD:protein FMN transferase</fullName>
        <ecNumber evidence="2 11">2.7.1.180</ecNumber>
    </recommendedName>
    <alternativeName>
        <fullName evidence="9 11">Flavin transferase</fullName>
    </alternativeName>
</protein>
<dbReference type="InterPro" id="IPR003374">
    <property type="entry name" value="ApbE-like_sf"/>
</dbReference>
<evidence type="ECO:0000256" key="11">
    <source>
        <dbReference type="PIRNR" id="PIRNR006268"/>
    </source>
</evidence>
<keyword evidence="7 11" id="KW-0274">FAD</keyword>
<dbReference type="Gene3D" id="3.10.520.10">
    <property type="entry name" value="ApbE-like domains"/>
    <property type="match status" value="1"/>
</dbReference>
<comment type="similarity">
    <text evidence="11">Belongs to the ApbE family.</text>
</comment>
<dbReference type="Pfam" id="PF02424">
    <property type="entry name" value="ApbE"/>
    <property type="match status" value="1"/>
</dbReference>
<evidence type="ECO:0000256" key="3">
    <source>
        <dbReference type="ARBA" id="ARBA00016337"/>
    </source>
</evidence>
<organism evidence="12 13">
    <name type="scientific">Periweissella beninensis</name>
    <dbReference type="NCBI Taxonomy" id="504936"/>
    <lineage>
        <taxon>Bacteria</taxon>
        <taxon>Bacillati</taxon>
        <taxon>Bacillota</taxon>
        <taxon>Bacilli</taxon>
        <taxon>Lactobacillales</taxon>
        <taxon>Lactobacillaceae</taxon>
        <taxon>Periweissella</taxon>
    </lineage>
</organism>
<dbReference type="EC" id="2.7.1.180" evidence="2 11"/>
<evidence type="ECO:0000256" key="8">
    <source>
        <dbReference type="ARBA" id="ARBA00022842"/>
    </source>
</evidence>
<gene>
    <name evidence="12" type="ORF">KAK10_02170</name>
</gene>
<sequence>MLLTKKLHLMGTSIKLNIEHPQADALLANLATQLVVYERRFSANDQRSELMQITKQAGNAAVKVNSDLYELIKIGKKISADSTNNLNIAIGPLVQTWRIGFADAQMPTETQINAVMPLTDPNAIILDDAKQTVFLQHHGMAIDLGCLAKGFITDLLVQYLDQFQPLSALLNLGGSNILVMGAAPNQRPFWKIGLQVPGDARGQYGLILNVNETAIVTSGIYERTLNVNGHQYHHLLDATSGYPLLTDVTSITIMAPNSLLGEIWTTALFGQSVATIMHKLDQLPDIEGILITRDKQVFISKGFVKQVKIVNPAFKYQVSYPK</sequence>
<dbReference type="Proteomes" id="UP001057481">
    <property type="component" value="Unassembled WGS sequence"/>
</dbReference>
<dbReference type="PANTHER" id="PTHR30040:SF2">
    <property type="entry name" value="FAD:PROTEIN FMN TRANSFERASE"/>
    <property type="match status" value="1"/>
</dbReference>
<dbReference type="GO" id="GO:0016740">
    <property type="term" value="F:transferase activity"/>
    <property type="evidence" value="ECO:0007669"/>
    <property type="project" value="UniProtKB-KW"/>
</dbReference>
<comment type="cofactor">
    <cofactor evidence="1">
        <name>Mg(2+)</name>
        <dbReference type="ChEBI" id="CHEBI:18420"/>
    </cofactor>
</comment>
<dbReference type="SUPFAM" id="SSF143631">
    <property type="entry name" value="ApbE-like"/>
    <property type="match status" value="1"/>
</dbReference>
<evidence type="ECO:0000313" key="12">
    <source>
        <dbReference type="EMBL" id="MCM2436737.1"/>
    </source>
</evidence>
<comment type="catalytic activity">
    <reaction evidence="10 11">
        <text>L-threonyl-[protein] + FAD = FMN-L-threonyl-[protein] + AMP + H(+)</text>
        <dbReference type="Rhea" id="RHEA:36847"/>
        <dbReference type="Rhea" id="RHEA-COMP:11060"/>
        <dbReference type="Rhea" id="RHEA-COMP:11061"/>
        <dbReference type="ChEBI" id="CHEBI:15378"/>
        <dbReference type="ChEBI" id="CHEBI:30013"/>
        <dbReference type="ChEBI" id="CHEBI:57692"/>
        <dbReference type="ChEBI" id="CHEBI:74257"/>
        <dbReference type="ChEBI" id="CHEBI:456215"/>
        <dbReference type="EC" id="2.7.1.180"/>
    </reaction>
</comment>
<keyword evidence="6 11" id="KW-0479">Metal-binding</keyword>
<dbReference type="InterPro" id="IPR024932">
    <property type="entry name" value="ApbE"/>
</dbReference>
<keyword evidence="13" id="KW-1185">Reference proteome</keyword>
<evidence type="ECO:0000313" key="13">
    <source>
        <dbReference type="Proteomes" id="UP001057481"/>
    </source>
</evidence>
<evidence type="ECO:0000256" key="5">
    <source>
        <dbReference type="ARBA" id="ARBA00022679"/>
    </source>
</evidence>
<evidence type="ECO:0000256" key="7">
    <source>
        <dbReference type="ARBA" id="ARBA00022827"/>
    </source>
</evidence>
<evidence type="ECO:0000256" key="10">
    <source>
        <dbReference type="ARBA" id="ARBA00048540"/>
    </source>
</evidence>
<evidence type="ECO:0000256" key="2">
    <source>
        <dbReference type="ARBA" id="ARBA00011955"/>
    </source>
</evidence>
<keyword evidence="4 11" id="KW-0285">Flavoprotein</keyword>
<comment type="caution">
    <text evidence="12">The sequence shown here is derived from an EMBL/GenBank/DDBJ whole genome shotgun (WGS) entry which is preliminary data.</text>
</comment>
<name>A0ABT0VFW8_9LACO</name>
<evidence type="ECO:0000256" key="1">
    <source>
        <dbReference type="ARBA" id="ARBA00001946"/>
    </source>
</evidence>
<dbReference type="EMBL" id="JAGMVS010000039">
    <property type="protein sequence ID" value="MCM2436737.1"/>
    <property type="molecule type" value="Genomic_DNA"/>
</dbReference>
<dbReference type="PIRSF" id="PIRSF006268">
    <property type="entry name" value="ApbE"/>
    <property type="match status" value="1"/>
</dbReference>
<reference evidence="12" key="1">
    <citation type="submission" date="2021-04" db="EMBL/GenBank/DDBJ databases">
        <title>Taxonomic assessment of Weissella genus.</title>
        <authorList>
            <person name="Fanelli F."/>
            <person name="Chieffi D."/>
            <person name="Dell'Aquila A."/>
            <person name="Gyu-Sung C."/>
            <person name="Franz C.M.A.P."/>
            <person name="Fusco V."/>
        </authorList>
    </citation>
    <scope>NUCLEOTIDE SEQUENCE</scope>
    <source>
        <strain evidence="12">LMG 25373</strain>
    </source>
</reference>
<keyword evidence="5 11" id="KW-0808">Transferase</keyword>